<evidence type="ECO:0000256" key="2">
    <source>
        <dbReference type="ARBA" id="ARBA00022741"/>
    </source>
</evidence>
<dbReference type="Gene3D" id="3.40.50.300">
    <property type="entry name" value="P-loop containing nucleotide triphosphate hydrolases"/>
    <property type="match status" value="1"/>
</dbReference>
<sequence length="233" mass="26358">MKALDQLDLQLKPKIITGLIGPNGSGKTTLINIMTGIYAPDSGSIYFHQQNLTGESAECFAQKSIARTFQNIRLFKRMTVMENIMASLVTKEKNKRNNWFSYPFTRNKFNLNKAHEVLEIMNLKDQRNLFAEELPLPLRRKLEIARALVAEPEVILLDEPAGGMTPSETFEMAELINLHVAPGRTIVLIEHKMDLISKICNHLVVLNHGEKIVEGETHEVLSHKKVLEAYIGI</sequence>
<organism evidence="5">
    <name type="scientific">marine metagenome</name>
    <dbReference type="NCBI Taxonomy" id="408172"/>
    <lineage>
        <taxon>unclassified sequences</taxon>
        <taxon>metagenomes</taxon>
        <taxon>ecological metagenomes</taxon>
    </lineage>
</organism>
<dbReference type="GO" id="GO:0015188">
    <property type="term" value="F:L-isoleucine transmembrane transporter activity"/>
    <property type="evidence" value="ECO:0007669"/>
    <property type="project" value="TreeGrafter"/>
</dbReference>
<dbReference type="GO" id="GO:0015192">
    <property type="term" value="F:L-phenylalanine transmembrane transporter activity"/>
    <property type="evidence" value="ECO:0007669"/>
    <property type="project" value="TreeGrafter"/>
</dbReference>
<dbReference type="PANTHER" id="PTHR45772:SF7">
    <property type="entry name" value="AMINO ACID ABC TRANSPORTER ATP-BINDING PROTEIN"/>
    <property type="match status" value="1"/>
</dbReference>
<dbReference type="Pfam" id="PF00005">
    <property type="entry name" value="ABC_tran"/>
    <property type="match status" value="1"/>
</dbReference>
<proteinExistence type="predicted"/>
<keyword evidence="3" id="KW-0067">ATP-binding</keyword>
<keyword evidence="1" id="KW-0813">Transport</keyword>
<dbReference type="GO" id="GO:1903806">
    <property type="term" value="P:L-isoleucine import across plasma membrane"/>
    <property type="evidence" value="ECO:0007669"/>
    <property type="project" value="TreeGrafter"/>
</dbReference>
<accession>A0A382C970</accession>
<name>A0A382C970_9ZZZZ</name>
<gene>
    <name evidence="5" type="ORF">METZ01_LOCUS175470</name>
</gene>
<keyword evidence="2" id="KW-0547">Nucleotide-binding</keyword>
<evidence type="ECO:0000259" key="4">
    <source>
        <dbReference type="PROSITE" id="PS50893"/>
    </source>
</evidence>
<reference evidence="5" key="1">
    <citation type="submission" date="2018-05" db="EMBL/GenBank/DDBJ databases">
        <authorList>
            <person name="Lanie J.A."/>
            <person name="Ng W.-L."/>
            <person name="Kazmierczak K.M."/>
            <person name="Andrzejewski T.M."/>
            <person name="Davidsen T.M."/>
            <person name="Wayne K.J."/>
            <person name="Tettelin H."/>
            <person name="Glass J.I."/>
            <person name="Rusch D."/>
            <person name="Podicherti R."/>
            <person name="Tsui H.-C.T."/>
            <person name="Winkler M.E."/>
        </authorList>
    </citation>
    <scope>NUCLEOTIDE SEQUENCE</scope>
</reference>
<dbReference type="GO" id="GO:0005524">
    <property type="term" value="F:ATP binding"/>
    <property type="evidence" value="ECO:0007669"/>
    <property type="project" value="UniProtKB-KW"/>
</dbReference>
<dbReference type="GO" id="GO:0005304">
    <property type="term" value="F:L-valine transmembrane transporter activity"/>
    <property type="evidence" value="ECO:0007669"/>
    <property type="project" value="TreeGrafter"/>
</dbReference>
<dbReference type="CDD" id="cd03219">
    <property type="entry name" value="ABC_Mj1267_LivG_branched"/>
    <property type="match status" value="1"/>
</dbReference>
<evidence type="ECO:0000256" key="1">
    <source>
        <dbReference type="ARBA" id="ARBA00022448"/>
    </source>
</evidence>
<dbReference type="GO" id="GO:0015808">
    <property type="term" value="P:L-alanine transport"/>
    <property type="evidence" value="ECO:0007669"/>
    <property type="project" value="TreeGrafter"/>
</dbReference>
<dbReference type="PROSITE" id="PS50893">
    <property type="entry name" value="ABC_TRANSPORTER_2"/>
    <property type="match status" value="1"/>
</dbReference>
<dbReference type="SUPFAM" id="SSF52540">
    <property type="entry name" value="P-loop containing nucleoside triphosphate hydrolases"/>
    <property type="match status" value="1"/>
</dbReference>
<dbReference type="SMART" id="SM00382">
    <property type="entry name" value="AAA"/>
    <property type="match status" value="1"/>
</dbReference>
<dbReference type="EMBL" id="UINC01033396">
    <property type="protein sequence ID" value="SVB22616.1"/>
    <property type="molecule type" value="Genomic_DNA"/>
</dbReference>
<dbReference type="PANTHER" id="PTHR45772">
    <property type="entry name" value="CONSERVED COMPONENT OF ABC TRANSPORTER FOR NATURAL AMINO ACIDS-RELATED"/>
    <property type="match status" value="1"/>
</dbReference>
<dbReference type="GO" id="GO:1903805">
    <property type="term" value="P:L-valine import across plasma membrane"/>
    <property type="evidence" value="ECO:0007669"/>
    <property type="project" value="TreeGrafter"/>
</dbReference>
<dbReference type="InterPro" id="IPR051120">
    <property type="entry name" value="ABC_AA/LPS_Transport"/>
</dbReference>
<evidence type="ECO:0000313" key="5">
    <source>
        <dbReference type="EMBL" id="SVB22616.1"/>
    </source>
</evidence>
<dbReference type="AlphaFoldDB" id="A0A382C970"/>
<feature type="domain" description="ABC transporter" evidence="4">
    <location>
        <begin position="1"/>
        <end position="233"/>
    </location>
</feature>
<dbReference type="GO" id="GO:0042941">
    <property type="term" value="P:D-alanine transmembrane transport"/>
    <property type="evidence" value="ECO:0007669"/>
    <property type="project" value="TreeGrafter"/>
</dbReference>
<evidence type="ECO:0000256" key="3">
    <source>
        <dbReference type="ARBA" id="ARBA00022840"/>
    </source>
</evidence>
<protein>
    <recommendedName>
        <fullName evidence="4">ABC transporter domain-containing protein</fullName>
    </recommendedName>
</protein>
<dbReference type="InterPro" id="IPR003593">
    <property type="entry name" value="AAA+_ATPase"/>
</dbReference>
<dbReference type="InterPro" id="IPR003439">
    <property type="entry name" value="ABC_transporter-like_ATP-bd"/>
</dbReference>
<dbReference type="GO" id="GO:0005886">
    <property type="term" value="C:plasma membrane"/>
    <property type="evidence" value="ECO:0007669"/>
    <property type="project" value="TreeGrafter"/>
</dbReference>
<dbReference type="GO" id="GO:0016887">
    <property type="term" value="F:ATP hydrolysis activity"/>
    <property type="evidence" value="ECO:0007669"/>
    <property type="project" value="InterPro"/>
</dbReference>
<dbReference type="InterPro" id="IPR027417">
    <property type="entry name" value="P-loop_NTPase"/>
</dbReference>